<gene>
    <name evidence="1" type="ORF">VICG_02076</name>
</gene>
<organism evidence="1 2">
    <name type="scientific">Vittaforma corneae (strain ATCC 50505)</name>
    <name type="common">Microsporidian parasite</name>
    <name type="synonym">Nosema corneum</name>
    <dbReference type="NCBI Taxonomy" id="993615"/>
    <lineage>
        <taxon>Eukaryota</taxon>
        <taxon>Fungi</taxon>
        <taxon>Fungi incertae sedis</taxon>
        <taxon>Microsporidia</taxon>
        <taxon>Nosematidae</taxon>
        <taxon>Vittaforma</taxon>
    </lineage>
</organism>
<evidence type="ECO:0000313" key="1">
    <source>
        <dbReference type="EMBL" id="ELA40896.1"/>
    </source>
</evidence>
<protein>
    <recommendedName>
        <fullName evidence="3">U2A'/phosphoprotein 32 family A C-terminal domain-containing protein</fullName>
    </recommendedName>
</protein>
<dbReference type="Proteomes" id="UP000011082">
    <property type="component" value="Unassembled WGS sequence"/>
</dbReference>
<dbReference type="Gene3D" id="3.80.10.10">
    <property type="entry name" value="Ribonuclease Inhibitor"/>
    <property type="match status" value="1"/>
</dbReference>
<dbReference type="EMBL" id="JH370156">
    <property type="protein sequence ID" value="ELA40896.1"/>
    <property type="molecule type" value="Genomic_DNA"/>
</dbReference>
<dbReference type="SUPFAM" id="SSF52058">
    <property type="entry name" value="L domain-like"/>
    <property type="match status" value="1"/>
</dbReference>
<dbReference type="InterPro" id="IPR032675">
    <property type="entry name" value="LRR_dom_sf"/>
</dbReference>
<dbReference type="GeneID" id="19882786"/>
<evidence type="ECO:0000313" key="2">
    <source>
        <dbReference type="Proteomes" id="UP000011082"/>
    </source>
</evidence>
<accession>L2GJ54</accession>
<dbReference type="OrthoDB" id="433501at2759"/>
<reference evidence="2" key="1">
    <citation type="submission" date="2011-05" db="EMBL/GenBank/DDBJ databases">
        <title>The genome sequence of Vittaforma corneae strain ATCC 50505.</title>
        <authorList>
            <consortium name="The Broad Institute Genome Sequencing Platform"/>
            <person name="Cuomo C."/>
            <person name="Didier E."/>
            <person name="Bowers L."/>
            <person name="Young S.K."/>
            <person name="Zeng Q."/>
            <person name="Gargeya S."/>
            <person name="Fitzgerald M."/>
            <person name="Haas B."/>
            <person name="Abouelleil A."/>
            <person name="Alvarado L."/>
            <person name="Arachchi H.M."/>
            <person name="Berlin A."/>
            <person name="Chapman S.B."/>
            <person name="Gearin G."/>
            <person name="Goldberg J."/>
            <person name="Griggs A."/>
            <person name="Gujja S."/>
            <person name="Hansen M."/>
            <person name="Heiman D."/>
            <person name="Howarth C."/>
            <person name="Larimer J."/>
            <person name="Lui A."/>
            <person name="MacDonald P.J.P."/>
            <person name="McCowen C."/>
            <person name="Montmayeur A."/>
            <person name="Murphy C."/>
            <person name="Neiman D."/>
            <person name="Pearson M."/>
            <person name="Priest M."/>
            <person name="Roberts A."/>
            <person name="Saif S."/>
            <person name="Shea T."/>
            <person name="Sisk P."/>
            <person name="Stolte C."/>
            <person name="Sykes S."/>
            <person name="Wortman J."/>
            <person name="Nusbaum C."/>
            <person name="Birren B."/>
        </authorList>
    </citation>
    <scope>NUCLEOTIDE SEQUENCE [LARGE SCALE GENOMIC DNA]</scope>
    <source>
        <strain evidence="2">ATCC 50505</strain>
    </source>
</reference>
<proteinExistence type="predicted"/>
<dbReference type="InParanoid" id="L2GJ54"/>
<sequence>MLALFDVGLTEIPYLSNLTDLKSLYLGSNGIVRSSFRSFFNAETGRYRTMPKLKYLGLNGNNISKVDASIKDVFPNQLMVISLDELGLCSIHGNMKDKLDKVGIQLVEPDEKSDSDVKN</sequence>
<dbReference type="AlphaFoldDB" id="L2GJ54"/>
<dbReference type="VEuPathDB" id="MicrosporidiaDB:VICG_02076"/>
<name>L2GJ54_VITCO</name>
<dbReference type="HOGENOM" id="CLU_1778904_0_0_1"/>
<dbReference type="RefSeq" id="XP_007605521.1">
    <property type="nucleotide sequence ID" value="XM_007605459.1"/>
</dbReference>
<keyword evidence="2" id="KW-1185">Reference proteome</keyword>
<evidence type="ECO:0008006" key="3">
    <source>
        <dbReference type="Google" id="ProtNLM"/>
    </source>
</evidence>